<feature type="binding site" evidence="9">
    <location>
        <position position="122"/>
    </location>
    <ligand>
        <name>5-phospho-alpha-D-ribose 1-diphosphate</name>
        <dbReference type="ChEBI" id="CHEBI:58017"/>
    </ligand>
</feature>
<comment type="pathway">
    <text evidence="1 9">Amino-acid biosynthesis; L-tryptophan biosynthesis; L-tryptophan from chorismate: step 2/5.</text>
</comment>
<dbReference type="SUPFAM" id="SSF47648">
    <property type="entry name" value="Nucleoside phosphorylase/phosphoribosyltransferase N-terminal domain"/>
    <property type="match status" value="1"/>
</dbReference>
<keyword evidence="3 9" id="KW-0328">Glycosyltransferase</keyword>
<evidence type="ECO:0000256" key="2">
    <source>
        <dbReference type="ARBA" id="ARBA00022605"/>
    </source>
</evidence>
<dbReference type="Gene3D" id="1.20.970.10">
    <property type="entry name" value="Transferase, Pyrimidine Nucleoside Phosphorylase, Chain C"/>
    <property type="match status" value="1"/>
</dbReference>
<gene>
    <name evidence="9 12" type="primary">trpD</name>
    <name evidence="12" type="ORF">COC19_03270</name>
</gene>
<dbReference type="InterPro" id="IPR035902">
    <property type="entry name" value="Nuc_phospho_transferase"/>
</dbReference>
<evidence type="ECO:0000313" key="12">
    <source>
        <dbReference type="EMBL" id="PCH62146.1"/>
    </source>
</evidence>
<keyword evidence="4 9" id="KW-0808">Transferase</keyword>
<evidence type="ECO:0000313" key="13">
    <source>
        <dbReference type="Proteomes" id="UP000218172"/>
    </source>
</evidence>
<dbReference type="GO" id="GO:0000162">
    <property type="term" value="P:L-tryptophan biosynthetic process"/>
    <property type="evidence" value="ECO:0007669"/>
    <property type="project" value="UniProtKB-UniRule"/>
</dbReference>
<accession>A0A2A4MRB5</accession>
<evidence type="ECO:0000256" key="4">
    <source>
        <dbReference type="ARBA" id="ARBA00022679"/>
    </source>
</evidence>
<comment type="caution">
    <text evidence="12">The sequence shown here is derived from an EMBL/GenBank/DDBJ whole genome shotgun (WGS) entry which is preliminary data.</text>
</comment>
<sequence>MDIKAAIKQVCSSEHLSETQMIAVMRDIMQGNTTNAQNAAFLVGLQMKGVQVSEILGGARVMRELVTRVELSPSEHLVDTCGTGGSGSNKFNISTAAAIVAACAGAKVAKHGNRGASSISGSADVLEAAGVSLSLGPAQVAQTIEQVGVGFMFAAAHHSAMKHVITARKEIGVRTVFNLLGPLTNPASAPNQVMGVFDPVWIDPLLEVLASLGSKHVLIVCSEDGLDEISISAKTHVGELRDGKIRRYSVAPEDFGITTYDNFAMLQIASVEESLQMMKQALSYQHQAAGDIVAVNAGAAIYAANLSDDLISAVEIAKGLMHSSEPLDKLMQLSDFTQSFSA</sequence>
<dbReference type="GO" id="GO:0005829">
    <property type="term" value="C:cytosol"/>
    <property type="evidence" value="ECO:0007669"/>
    <property type="project" value="TreeGrafter"/>
</dbReference>
<dbReference type="PANTHER" id="PTHR43285">
    <property type="entry name" value="ANTHRANILATE PHOSPHORIBOSYLTRANSFERASE"/>
    <property type="match status" value="1"/>
</dbReference>
<evidence type="ECO:0000256" key="6">
    <source>
        <dbReference type="ARBA" id="ARBA00023141"/>
    </source>
</evidence>
<dbReference type="GO" id="GO:0004048">
    <property type="term" value="F:anthranilate phosphoribosyltransferase activity"/>
    <property type="evidence" value="ECO:0007669"/>
    <property type="project" value="UniProtKB-UniRule"/>
</dbReference>
<evidence type="ECO:0000256" key="3">
    <source>
        <dbReference type="ARBA" id="ARBA00022676"/>
    </source>
</evidence>
<feature type="binding site" evidence="9">
    <location>
        <position position="168"/>
    </location>
    <ligand>
        <name>anthranilate</name>
        <dbReference type="ChEBI" id="CHEBI:16567"/>
        <label>2</label>
    </ligand>
</feature>
<feature type="binding site" evidence="9">
    <location>
        <position position="227"/>
    </location>
    <ligand>
        <name>Mg(2+)</name>
        <dbReference type="ChEBI" id="CHEBI:18420"/>
        <label>2</label>
    </ligand>
</feature>
<evidence type="ECO:0000256" key="5">
    <source>
        <dbReference type="ARBA" id="ARBA00022822"/>
    </source>
</evidence>
<comment type="similarity">
    <text evidence="8">In the C-terminal section; belongs to the anthranilate phosphoribosyltransferase family.</text>
</comment>
<dbReference type="InterPro" id="IPR017459">
    <property type="entry name" value="Glycosyl_Trfase_fam3_N_dom"/>
</dbReference>
<reference evidence="13" key="1">
    <citation type="submission" date="2017-08" db="EMBL/GenBank/DDBJ databases">
        <title>A dynamic microbial community with high functional redundancy inhabits the cold, oxic subseafloor aquifer.</title>
        <authorList>
            <person name="Tully B.J."/>
            <person name="Wheat C.G."/>
            <person name="Glazer B.T."/>
            <person name="Huber J.A."/>
        </authorList>
    </citation>
    <scope>NUCLEOTIDE SEQUENCE [LARGE SCALE GENOMIC DNA]</scope>
</reference>
<feature type="binding site" evidence="9">
    <location>
        <position position="228"/>
    </location>
    <ligand>
        <name>Mg(2+)</name>
        <dbReference type="ChEBI" id="CHEBI:18420"/>
        <label>2</label>
    </ligand>
</feature>
<dbReference type="EMBL" id="NVQR01000044">
    <property type="protein sequence ID" value="PCH62146.1"/>
    <property type="molecule type" value="Genomic_DNA"/>
</dbReference>
<evidence type="ECO:0000256" key="7">
    <source>
        <dbReference type="ARBA" id="ARBA00052328"/>
    </source>
</evidence>
<keyword evidence="2 9" id="KW-0028">Amino-acid biosynthesis</keyword>
<feature type="binding site" evidence="9">
    <location>
        <position position="82"/>
    </location>
    <ligand>
        <name>anthranilate</name>
        <dbReference type="ChEBI" id="CHEBI:16567"/>
        <label>1</label>
    </ligand>
</feature>
<evidence type="ECO:0000256" key="9">
    <source>
        <dbReference type="HAMAP-Rule" id="MF_00211"/>
    </source>
</evidence>
<dbReference type="InterPro" id="IPR000312">
    <property type="entry name" value="Glycosyl_Trfase_fam3"/>
</dbReference>
<keyword evidence="5 9" id="KW-0822">Tryptophan biosynthesis</keyword>
<comment type="similarity">
    <text evidence="9">Belongs to the anthranilate phosphoribosyltransferase family.</text>
</comment>
<feature type="domain" description="Glycosyl transferase family 3 N-terminal" evidence="11">
    <location>
        <begin position="5"/>
        <end position="64"/>
    </location>
</feature>
<feature type="binding site" evidence="9">
    <location>
        <position position="94"/>
    </location>
    <ligand>
        <name>Mg(2+)</name>
        <dbReference type="ChEBI" id="CHEBI:18420"/>
        <label>1</label>
    </ligand>
</feature>
<keyword evidence="6 9" id="KW-0057">Aromatic amino acid biosynthesis</keyword>
<keyword evidence="9" id="KW-0460">Magnesium</keyword>
<feature type="domain" description="Glycosyl transferase family 3" evidence="10">
    <location>
        <begin position="75"/>
        <end position="323"/>
    </location>
</feature>
<protein>
    <recommendedName>
        <fullName evidence="9">Anthranilate phosphoribosyltransferase</fullName>
        <ecNumber evidence="9">2.4.2.18</ecNumber>
    </recommendedName>
</protein>
<evidence type="ECO:0000256" key="1">
    <source>
        <dbReference type="ARBA" id="ARBA00004907"/>
    </source>
</evidence>
<dbReference type="InterPro" id="IPR005940">
    <property type="entry name" value="Anthranilate_Pribosyl_Tfrase"/>
</dbReference>
<dbReference type="Pfam" id="PF02885">
    <property type="entry name" value="Glycos_trans_3N"/>
    <property type="match status" value="1"/>
</dbReference>
<keyword evidence="9" id="KW-0479">Metal-binding</keyword>
<feature type="binding site" evidence="9">
    <location>
        <begin position="85"/>
        <end position="86"/>
    </location>
    <ligand>
        <name>5-phospho-alpha-D-ribose 1-diphosphate</name>
        <dbReference type="ChEBI" id="CHEBI:58017"/>
    </ligand>
</feature>
<organism evidence="12 13">
    <name type="scientific">SAR86 cluster bacterium</name>
    <dbReference type="NCBI Taxonomy" id="2030880"/>
    <lineage>
        <taxon>Bacteria</taxon>
        <taxon>Pseudomonadati</taxon>
        <taxon>Pseudomonadota</taxon>
        <taxon>Gammaproteobacteria</taxon>
        <taxon>SAR86 cluster</taxon>
    </lineage>
</organism>
<dbReference type="SUPFAM" id="SSF52418">
    <property type="entry name" value="Nucleoside phosphorylase/phosphoribosyltransferase catalytic domain"/>
    <property type="match status" value="1"/>
</dbReference>
<comment type="caution">
    <text evidence="9">Lacks conserved residue(s) required for the propagation of feature annotation.</text>
</comment>
<comment type="cofactor">
    <cofactor evidence="9">
        <name>Mg(2+)</name>
        <dbReference type="ChEBI" id="CHEBI:18420"/>
    </cofactor>
    <text evidence="9">Binds 2 magnesium ions per monomer.</text>
</comment>
<dbReference type="HAMAP" id="MF_00211">
    <property type="entry name" value="TrpD"/>
    <property type="match status" value="1"/>
</dbReference>
<comment type="subunit">
    <text evidence="9">Homodimer.</text>
</comment>
<evidence type="ECO:0000259" key="11">
    <source>
        <dbReference type="Pfam" id="PF02885"/>
    </source>
</evidence>
<feature type="binding site" evidence="9">
    <location>
        <begin position="110"/>
        <end position="118"/>
    </location>
    <ligand>
        <name>5-phospho-alpha-D-ribose 1-diphosphate</name>
        <dbReference type="ChEBI" id="CHEBI:58017"/>
    </ligand>
</feature>
<dbReference type="GO" id="GO:0000287">
    <property type="term" value="F:magnesium ion binding"/>
    <property type="evidence" value="ECO:0007669"/>
    <property type="project" value="UniProtKB-UniRule"/>
</dbReference>
<name>A0A2A4MRB5_9GAMM</name>
<evidence type="ECO:0000256" key="8">
    <source>
        <dbReference type="ARBA" id="ARBA00061188"/>
    </source>
</evidence>
<feature type="binding site" evidence="9">
    <location>
        <position position="228"/>
    </location>
    <ligand>
        <name>Mg(2+)</name>
        <dbReference type="ChEBI" id="CHEBI:18420"/>
        <label>1</label>
    </ligand>
</feature>
<dbReference type="EC" id="2.4.2.18" evidence="9"/>
<dbReference type="Pfam" id="PF00591">
    <property type="entry name" value="Glycos_transf_3"/>
    <property type="match status" value="1"/>
</dbReference>
<dbReference type="AlphaFoldDB" id="A0A2A4MRB5"/>
<dbReference type="FunFam" id="3.40.1030.10:FF:000002">
    <property type="entry name" value="Anthranilate phosphoribosyltransferase"/>
    <property type="match status" value="1"/>
</dbReference>
<dbReference type="Proteomes" id="UP000218172">
    <property type="component" value="Unassembled WGS sequence"/>
</dbReference>
<feature type="binding site" evidence="9">
    <location>
        <begin position="92"/>
        <end position="95"/>
    </location>
    <ligand>
        <name>5-phospho-alpha-D-ribose 1-diphosphate</name>
        <dbReference type="ChEBI" id="CHEBI:58017"/>
    </ligand>
</feature>
<evidence type="ECO:0000259" key="10">
    <source>
        <dbReference type="Pfam" id="PF00591"/>
    </source>
</evidence>
<feature type="binding site" evidence="9">
    <location>
        <position position="113"/>
    </location>
    <ligand>
        <name>anthranilate</name>
        <dbReference type="ChEBI" id="CHEBI:16567"/>
        <label>1</label>
    </ligand>
</feature>
<dbReference type="InterPro" id="IPR036320">
    <property type="entry name" value="Glycosyl_Trfase_fam3_N_dom_sf"/>
</dbReference>
<dbReference type="Gene3D" id="3.40.1030.10">
    <property type="entry name" value="Nucleoside phosphorylase/phosphoribosyltransferase catalytic domain"/>
    <property type="match status" value="1"/>
</dbReference>
<dbReference type="NCBIfam" id="TIGR01245">
    <property type="entry name" value="trpD"/>
    <property type="match status" value="1"/>
</dbReference>
<comment type="catalytic activity">
    <reaction evidence="7 9">
        <text>N-(5-phospho-beta-D-ribosyl)anthranilate + diphosphate = 5-phospho-alpha-D-ribose 1-diphosphate + anthranilate</text>
        <dbReference type="Rhea" id="RHEA:11768"/>
        <dbReference type="ChEBI" id="CHEBI:16567"/>
        <dbReference type="ChEBI" id="CHEBI:18277"/>
        <dbReference type="ChEBI" id="CHEBI:33019"/>
        <dbReference type="ChEBI" id="CHEBI:58017"/>
        <dbReference type="EC" id="2.4.2.18"/>
    </reaction>
</comment>
<dbReference type="PANTHER" id="PTHR43285:SF2">
    <property type="entry name" value="ANTHRANILATE PHOSPHORIBOSYLTRANSFERASE"/>
    <property type="match status" value="1"/>
</dbReference>
<feature type="binding site" evidence="9">
    <location>
        <position position="82"/>
    </location>
    <ligand>
        <name>5-phospho-alpha-D-ribose 1-diphosphate</name>
        <dbReference type="ChEBI" id="CHEBI:58017"/>
    </ligand>
</feature>
<dbReference type="UniPathway" id="UPA00035">
    <property type="reaction ID" value="UER00041"/>
</dbReference>
<proteinExistence type="inferred from homology"/>
<comment type="function">
    <text evidence="9">Catalyzes the transfer of the phosphoribosyl group of 5-phosphorylribose-1-pyrophosphate (PRPP) to anthranilate to yield N-(5'-phosphoribosyl)-anthranilate (PRA).</text>
</comment>